<keyword evidence="3" id="KW-0614">Plasmid</keyword>
<dbReference type="EMBL" id="CP023190">
    <property type="protein sequence ID" value="AXN01809.1"/>
    <property type="molecule type" value="Genomic_DNA"/>
</dbReference>
<evidence type="ECO:0000256" key="2">
    <source>
        <dbReference type="SAM" id="MobiDB-lite"/>
    </source>
</evidence>
<geneLocation type="plasmid" evidence="4">
    <name>psh1</name>
</geneLocation>
<keyword evidence="1" id="KW-0175">Coiled coil</keyword>
<reference evidence="3 4" key="1">
    <citation type="submission" date="2017-09" db="EMBL/GenBank/DDBJ databases">
        <authorList>
            <person name="Kim K.H."/>
            <person name="Chun B.H."/>
            <person name="Han G.S."/>
            <person name="Hyun S.G."/>
            <person name="Jeon C.O."/>
        </authorList>
    </citation>
    <scope>NUCLEOTIDE SEQUENCE [LARGE SCALE GENOMIC DNA]</scope>
    <source>
        <strain evidence="3 4">SH</strain>
        <plasmid evidence="4">psh1</plasmid>
    </source>
</reference>
<evidence type="ECO:0000313" key="4">
    <source>
        <dbReference type="Proteomes" id="UP000256572"/>
    </source>
</evidence>
<protein>
    <submittedName>
        <fullName evidence="3">Uncharacterized protein</fullName>
    </submittedName>
</protein>
<evidence type="ECO:0000313" key="3">
    <source>
        <dbReference type="EMBL" id="AXN01809.1"/>
    </source>
</evidence>
<name>A0AAN1UAB1_9PROT</name>
<gene>
    <name evidence="3" type="ORF">CJF59_14350</name>
</gene>
<sequence length="285" mass="33962">MTIYSFACSAPDNWRDWHFLVKTFGPISITGFIALAAYKVARTQREIASNKYNLDLFISRLRVYEDFVKILYKIKKGLDKDDSSNNEDDNSKHDPSEIFKNKDDLLPKFLASKKHFEKFIEKDHNVECYDKCKILFVDVECYYYKVKNSVNLYLESKHSLTNAFKSKEDYKSNEYNIDRKKAQIDNLEYELDGYMKNRGGNDGIIVMNKICTKEEVEERIEQLRSEVIDYEKNKLKLEYYEKEILEKNNINKQDRKNAINEIKNMREKLYDQLNVSHVPYKHKIK</sequence>
<organism evidence="3 4">
    <name type="scientific">Acetobacter pomorum</name>
    <dbReference type="NCBI Taxonomy" id="65959"/>
    <lineage>
        <taxon>Bacteria</taxon>
        <taxon>Pseudomonadati</taxon>
        <taxon>Pseudomonadota</taxon>
        <taxon>Alphaproteobacteria</taxon>
        <taxon>Acetobacterales</taxon>
        <taxon>Acetobacteraceae</taxon>
        <taxon>Acetobacter</taxon>
    </lineage>
</organism>
<feature type="coiled-coil region" evidence="1">
    <location>
        <begin position="177"/>
        <end position="268"/>
    </location>
</feature>
<dbReference type="RefSeq" id="WP_116100356.1">
    <property type="nucleotide sequence ID" value="NZ_CP023190.1"/>
</dbReference>
<dbReference type="Proteomes" id="UP000256572">
    <property type="component" value="Plasmid pSH1"/>
</dbReference>
<accession>A0AAN1UAB1</accession>
<feature type="region of interest" description="Disordered" evidence="2">
    <location>
        <begin position="80"/>
        <end position="99"/>
    </location>
</feature>
<dbReference type="AlphaFoldDB" id="A0AAN1UAB1"/>
<reference evidence="3 4" key="2">
    <citation type="submission" date="2018-08" db="EMBL/GenBank/DDBJ databases">
        <title>Acetobacter oryzifermentans sp. nov., isolated from Korea traditional vinegar and reclassification of Acetobacter pasteurianus subsp. ascendens (Henneberg 1898) as Acetobacter ascendens comb. nov.</title>
        <authorList>
            <person name="Cho G.Y."/>
            <person name="Lee S.H."/>
        </authorList>
    </citation>
    <scope>NUCLEOTIDE SEQUENCE [LARGE SCALE GENOMIC DNA]</scope>
    <source>
        <strain evidence="3 4">SH</strain>
        <plasmid evidence="4">psh1</plasmid>
    </source>
</reference>
<proteinExistence type="predicted"/>
<evidence type="ECO:0000256" key="1">
    <source>
        <dbReference type="SAM" id="Coils"/>
    </source>
</evidence>